<keyword evidence="5" id="KW-1185">Reference proteome</keyword>
<dbReference type="Proteomes" id="UP000649753">
    <property type="component" value="Unassembled WGS sequence"/>
</dbReference>
<dbReference type="InterPro" id="IPR000073">
    <property type="entry name" value="AB_hydrolase_1"/>
</dbReference>
<protein>
    <submittedName>
        <fullName evidence="4">Pimeloyl-ACP methyl ester carboxylesterase</fullName>
    </submittedName>
</protein>
<dbReference type="PANTHER" id="PTHR43194">
    <property type="entry name" value="HYDROLASE ALPHA/BETA FOLD FAMILY"/>
    <property type="match status" value="1"/>
</dbReference>
<proteinExistence type="predicted"/>
<feature type="region of interest" description="Disordered" evidence="1">
    <location>
        <begin position="1"/>
        <end position="25"/>
    </location>
</feature>
<evidence type="ECO:0000259" key="3">
    <source>
        <dbReference type="Pfam" id="PF00561"/>
    </source>
</evidence>
<dbReference type="PANTHER" id="PTHR43194:SF2">
    <property type="entry name" value="PEROXISOMAL MEMBRANE PROTEIN LPX1"/>
    <property type="match status" value="1"/>
</dbReference>
<evidence type="ECO:0000313" key="5">
    <source>
        <dbReference type="Proteomes" id="UP000649753"/>
    </source>
</evidence>
<dbReference type="InterPro" id="IPR029058">
    <property type="entry name" value="AB_hydrolase_fold"/>
</dbReference>
<evidence type="ECO:0000256" key="2">
    <source>
        <dbReference type="SAM" id="Phobius"/>
    </source>
</evidence>
<feature type="compositionally biased region" description="Basic residues" evidence="1">
    <location>
        <begin position="1"/>
        <end position="11"/>
    </location>
</feature>
<comment type="caution">
    <text evidence="4">The sequence shown here is derived from an EMBL/GenBank/DDBJ whole genome shotgun (WGS) entry which is preliminary data.</text>
</comment>
<accession>A0A927QX45</accession>
<dbReference type="SUPFAM" id="SSF53474">
    <property type="entry name" value="alpha/beta-Hydrolases"/>
    <property type="match status" value="1"/>
</dbReference>
<name>A0A927QX45_9ACTN</name>
<sequence>MTGRPRNRKLPAPRIPAQRQPTRRTATRTGLFRVAGILGAAAGVAAAGIAAGVAAERAVVRRSKSAPGDRYATEAFGALPYDESYEIETPDGTDIHVELVGPVSGPDRPTLVFVHGFCLDMGTFHFQRRVLTERGEDRMVFYDQPGHGRSGRLESGEYQLRALGDTLRSVIDRTAPTGPLVLIGHSMGGMTIMAFAERYPELYDKRVVGTVLMATSGGLVAETKFGLPAIIAKAGTPLLPVVDNATRLTGTVIDRARRASANLAWLLTRRYGFGTSTPSPALVSYVEKMNSRTSTETVARYLRTIYTHARYPALAALRNTPTLVMVGERDMITPVTHSEEIVRWLPEAEYVKIPDSGHVVMLEHADEVNEALLDFLDRLPGWKKDRGASDE</sequence>
<evidence type="ECO:0000256" key="1">
    <source>
        <dbReference type="SAM" id="MobiDB-lite"/>
    </source>
</evidence>
<dbReference type="AlphaFoldDB" id="A0A927QX45"/>
<gene>
    <name evidence="4" type="ORF">H4W31_000721</name>
</gene>
<reference evidence="4" key="1">
    <citation type="submission" date="2020-10" db="EMBL/GenBank/DDBJ databases">
        <title>Sequencing the genomes of 1000 actinobacteria strains.</title>
        <authorList>
            <person name="Klenk H.-P."/>
        </authorList>
    </citation>
    <scope>NUCLEOTIDE SEQUENCE</scope>
    <source>
        <strain evidence="4">DSM 46832</strain>
    </source>
</reference>
<keyword evidence="2" id="KW-0812">Transmembrane</keyword>
<dbReference type="Pfam" id="PF00561">
    <property type="entry name" value="Abhydrolase_1"/>
    <property type="match status" value="1"/>
</dbReference>
<evidence type="ECO:0000313" key="4">
    <source>
        <dbReference type="EMBL" id="MBE1485083.1"/>
    </source>
</evidence>
<dbReference type="InterPro" id="IPR050228">
    <property type="entry name" value="Carboxylesterase_BioH"/>
</dbReference>
<dbReference type="EMBL" id="JADBEB010000001">
    <property type="protein sequence ID" value="MBE1485083.1"/>
    <property type="molecule type" value="Genomic_DNA"/>
</dbReference>
<dbReference type="Gene3D" id="3.40.50.1820">
    <property type="entry name" value="alpha/beta hydrolase"/>
    <property type="match status" value="1"/>
</dbReference>
<keyword evidence="2" id="KW-0472">Membrane</keyword>
<dbReference type="PRINTS" id="PR00111">
    <property type="entry name" value="ABHYDROLASE"/>
</dbReference>
<keyword evidence="2" id="KW-1133">Transmembrane helix</keyword>
<organism evidence="4 5">
    <name type="scientific">Plantactinospora soyae</name>
    <dbReference type="NCBI Taxonomy" id="1544732"/>
    <lineage>
        <taxon>Bacteria</taxon>
        <taxon>Bacillati</taxon>
        <taxon>Actinomycetota</taxon>
        <taxon>Actinomycetes</taxon>
        <taxon>Micromonosporales</taxon>
        <taxon>Micromonosporaceae</taxon>
        <taxon>Plantactinospora</taxon>
    </lineage>
</organism>
<feature type="domain" description="AB hydrolase-1" evidence="3">
    <location>
        <begin position="109"/>
        <end position="365"/>
    </location>
</feature>
<dbReference type="RefSeq" id="WP_192765343.1">
    <property type="nucleotide sequence ID" value="NZ_JADBEB010000001.1"/>
</dbReference>
<dbReference type="GO" id="GO:0003824">
    <property type="term" value="F:catalytic activity"/>
    <property type="evidence" value="ECO:0007669"/>
    <property type="project" value="UniProtKB-ARBA"/>
</dbReference>
<feature type="transmembrane region" description="Helical" evidence="2">
    <location>
        <begin position="31"/>
        <end position="55"/>
    </location>
</feature>